<evidence type="ECO:0000313" key="4">
    <source>
        <dbReference type="WBParaSite" id="SRDH1_49420.2"/>
    </source>
</evidence>
<organism evidence="3 4">
    <name type="scientific">Schistosoma rodhaini</name>
    <dbReference type="NCBI Taxonomy" id="6188"/>
    <lineage>
        <taxon>Eukaryota</taxon>
        <taxon>Metazoa</taxon>
        <taxon>Spiralia</taxon>
        <taxon>Lophotrochozoa</taxon>
        <taxon>Platyhelminthes</taxon>
        <taxon>Trematoda</taxon>
        <taxon>Digenea</taxon>
        <taxon>Strigeidida</taxon>
        <taxon>Schistosomatoidea</taxon>
        <taxon>Schistosomatidae</taxon>
        <taxon>Schistosoma</taxon>
    </lineage>
</organism>
<protein>
    <recommendedName>
        <fullName evidence="5">Coiled-coil domain-containing protein 77</fullName>
    </recommendedName>
</protein>
<feature type="compositionally biased region" description="Basic and acidic residues" evidence="2">
    <location>
        <begin position="395"/>
        <end position="405"/>
    </location>
</feature>
<reference evidence="3" key="1">
    <citation type="submission" date="2022-06" db="EMBL/GenBank/DDBJ databases">
        <authorList>
            <person name="Berger JAMES D."/>
            <person name="Berger JAMES D."/>
        </authorList>
    </citation>
    <scope>NUCLEOTIDE SEQUENCE [LARGE SCALE GENOMIC DNA]</scope>
</reference>
<name>A0AA85FIN3_9TREM</name>
<feature type="compositionally biased region" description="Low complexity" evidence="2">
    <location>
        <begin position="378"/>
        <end position="394"/>
    </location>
</feature>
<dbReference type="PANTHER" id="PTHR22091:SF1">
    <property type="entry name" value="COILED-COIL DOMAIN-CONTAINING PROTEIN 77"/>
    <property type="match status" value="1"/>
</dbReference>
<dbReference type="InterPro" id="IPR037696">
    <property type="entry name" value="CCDC77"/>
</dbReference>
<feature type="region of interest" description="Disordered" evidence="2">
    <location>
        <begin position="437"/>
        <end position="456"/>
    </location>
</feature>
<dbReference type="PANTHER" id="PTHR22091">
    <property type="entry name" value="COILED-COIL DOMAIN-CONTAINING PROTEIN 77"/>
    <property type="match status" value="1"/>
</dbReference>
<feature type="coiled-coil region" evidence="1">
    <location>
        <begin position="920"/>
        <end position="1025"/>
    </location>
</feature>
<evidence type="ECO:0000256" key="2">
    <source>
        <dbReference type="SAM" id="MobiDB-lite"/>
    </source>
</evidence>
<reference evidence="4" key="2">
    <citation type="submission" date="2023-11" db="UniProtKB">
        <authorList>
            <consortium name="WormBaseParasite"/>
        </authorList>
    </citation>
    <scope>IDENTIFICATION</scope>
</reference>
<sequence>MGGQQETKDSATYGSYYLQIAFNPIMGLDEDIEAFTEEFADFGSPRFVDFVALWKKYKMIHLIQGRQNQHGLYDIVGCIFHRLVSLFQPTLSKNKLVRICALYLLYAFHGKQPIRNHVHIRVCPKSWSWILQVATEARDEGHLDVYYVFRKLCAANAFLFCAMRQVLYPGAPLFDSPAVNQYDFTEDHAALPDEGLSDVSKATFSHRRDLLTCSLPVVKALQAPSGLNQTVQCLNMSLSRYAEAKRLLTQKLRVNDESIALDSSKTQGNEGMEDPEEEYLPGLNLVTFPDSLNRIEMLSMELENSTKQTCLKNRFTSSPKRSIHSPSVDVKVPDIENIIETPRVGIVVGAGIVGGKVKSRKNAENSPVSQTPDKKISKQSSSQSPSKITTSNSSKKSEETTTEVKEAVSWGERIRLLKRPSTWAKELAEQAESVYKDGCRRSRRRPTEPKVITASTSQKQQRKIYNIFLDLNGCLQVMSPVTLRNENKPQLPSNLSRRQSQKLSLAKDSIQSKNYTNSIPNNHSTILSSKLKETVASKSNDILDNRLNQLDDSTKELLSYYRHKVETLTEDHETVQRRLDKIYDAIGNQESLSLELNQRDAEISELQRALSDMQVYLFQEREHVLRLYAENDRLKIRELDDRCKIQHLLQLSNLGPNEITYFLKQPNIESQNVANQEPVDNENGEHFSGDENRKAGKNTAWISAMAVKPIIPTAPSQGIMEFTASGKTILKPSGSQIKSDHKNCSNLSESSKSDTVSRIEHEAVLRELEMSKSSLRALQTQLEEQTRNAREQIDSLMEDRKAIQEEMNGLRKRYEEKLRTSSEQLRRCQGLLYDSTKEFLAQRNQFRQAEKVWILEKDKLLSQISVKKLNSSVTPTLSTLKTGGRDTCYSPRDKINNTLRTINTTNIFNNTQNLETHAWIEFNQQKQIQLEKTIDNLEHQLDQLQKLSDMYRDQVIQLEEELVRAREEGVMSKDVFKDQAHKLHERVQVMAQRYQNLERRRQLEMEGYRTDISVLRKKLKEVERQLLKLTLGLTDGINLPESLNINDHKDIDLALLKQVKASTTRSNQILNELKGLKLKMYSLEDELRKI</sequence>
<proteinExistence type="predicted"/>
<dbReference type="WBParaSite" id="SRDH1_49420.2">
    <property type="protein sequence ID" value="SRDH1_49420.2"/>
    <property type="gene ID" value="SRDH1_49420"/>
</dbReference>
<accession>A0AA85FIN3</accession>
<feature type="region of interest" description="Disordered" evidence="2">
    <location>
        <begin position="733"/>
        <end position="755"/>
    </location>
</feature>
<dbReference type="Proteomes" id="UP000050792">
    <property type="component" value="Unassembled WGS sequence"/>
</dbReference>
<evidence type="ECO:0008006" key="5">
    <source>
        <dbReference type="Google" id="ProtNLM"/>
    </source>
</evidence>
<evidence type="ECO:0000313" key="3">
    <source>
        <dbReference type="Proteomes" id="UP000050792"/>
    </source>
</evidence>
<keyword evidence="3" id="KW-1185">Reference proteome</keyword>
<evidence type="ECO:0000256" key="1">
    <source>
        <dbReference type="SAM" id="Coils"/>
    </source>
</evidence>
<feature type="compositionally biased region" description="Basic and acidic residues" evidence="2">
    <location>
        <begin position="437"/>
        <end position="448"/>
    </location>
</feature>
<dbReference type="GO" id="GO:0005813">
    <property type="term" value="C:centrosome"/>
    <property type="evidence" value="ECO:0007669"/>
    <property type="project" value="TreeGrafter"/>
</dbReference>
<keyword evidence="1" id="KW-0175">Coiled coil</keyword>
<feature type="coiled-coil region" evidence="1">
    <location>
        <begin position="765"/>
        <end position="820"/>
    </location>
</feature>
<feature type="region of interest" description="Disordered" evidence="2">
    <location>
        <begin position="359"/>
        <end position="405"/>
    </location>
</feature>
<dbReference type="Pfam" id="PF09808">
    <property type="entry name" value="SNAPC1"/>
    <property type="match status" value="1"/>
</dbReference>
<dbReference type="InterPro" id="IPR019188">
    <property type="entry name" value="SNAPC1"/>
</dbReference>
<dbReference type="AlphaFoldDB" id="A0AA85FIN3"/>